<evidence type="ECO:0000256" key="2">
    <source>
        <dbReference type="ARBA" id="ARBA00022741"/>
    </source>
</evidence>
<comment type="similarity">
    <text evidence="1 5">Belongs to the CoaE family.</text>
</comment>
<proteinExistence type="inferred from homology"/>
<dbReference type="InterPro" id="IPR027417">
    <property type="entry name" value="P-loop_NTPase"/>
</dbReference>
<organism evidence="7 8">
    <name type="scientific">Neptuniibacter caesariensis</name>
    <dbReference type="NCBI Taxonomy" id="207954"/>
    <lineage>
        <taxon>Bacteria</taxon>
        <taxon>Pseudomonadati</taxon>
        <taxon>Pseudomonadota</taxon>
        <taxon>Gammaproteobacteria</taxon>
        <taxon>Oceanospirillales</taxon>
        <taxon>Oceanospirillaceae</taxon>
        <taxon>Neptuniibacter</taxon>
    </lineage>
</organism>
<keyword evidence="2 5" id="KW-0547">Nucleotide-binding</keyword>
<protein>
    <recommendedName>
        <fullName evidence="5 6">Dephospho-CoA kinase</fullName>
        <ecNumber evidence="5 6">2.7.1.24</ecNumber>
    </recommendedName>
    <alternativeName>
        <fullName evidence="5">Dephosphocoenzyme A kinase</fullName>
    </alternativeName>
</protein>
<evidence type="ECO:0000256" key="4">
    <source>
        <dbReference type="ARBA" id="ARBA00022993"/>
    </source>
</evidence>
<accession>A0A2G6JJN4</accession>
<dbReference type="AlphaFoldDB" id="A0A2G6JJN4"/>
<evidence type="ECO:0000256" key="3">
    <source>
        <dbReference type="ARBA" id="ARBA00022840"/>
    </source>
</evidence>
<dbReference type="GO" id="GO:0005524">
    <property type="term" value="F:ATP binding"/>
    <property type="evidence" value="ECO:0007669"/>
    <property type="project" value="UniProtKB-UniRule"/>
</dbReference>
<dbReference type="PANTHER" id="PTHR10695:SF46">
    <property type="entry name" value="BIFUNCTIONAL COENZYME A SYNTHASE-RELATED"/>
    <property type="match status" value="1"/>
</dbReference>
<comment type="function">
    <text evidence="5">Catalyzes the phosphorylation of the 3'-hydroxyl group of dephosphocoenzyme A to form coenzyme A.</text>
</comment>
<sequence>MFIVGVTGGIGSGKTAVTNILQSLGITVVDADIVAREVVEPGEPALEKIADHFGQGIITAEGTLDRAALRAKIFDQQSERVWLEQLLHPLIREQMMNQLASAKGSYAVLSSPLLLETDQKSLTDHIVVVDVPVELQISRTRKRDNNSETQVQAIIAAQISREDRVKQADSLISNELDLEHLQQQVVQLHDRLQALAQQASQ</sequence>
<dbReference type="UniPathway" id="UPA00241">
    <property type="reaction ID" value="UER00356"/>
</dbReference>
<keyword evidence="4 5" id="KW-0173">Coenzyme A biosynthesis</keyword>
<dbReference type="PANTHER" id="PTHR10695">
    <property type="entry name" value="DEPHOSPHO-COA KINASE-RELATED"/>
    <property type="match status" value="1"/>
</dbReference>
<evidence type="ECO:0000313" key="7">
    <source>
        <dbReference type="EMBL" id="PIE23510.1"/>
    </source>
</evidence>
<dbReference type="SUPFAM" id="SSF52540">
    <property type="entry name" value="P-loop containing nucleoside triphosphate hydrolases"/>
    <property type="match status" value="1"/>
</dbReference>
<dbReference type="Pfam" id="PF01121">
    <property type="entry name" value="CoaE"/>
    <property type="match status" value="1"/>
</dbReference>
<keyword evidence="5" id="KW-0963">Cytoplasm</keyword>
<feature type="binding site" evidence="5">
    <location>
        <begin position="11"/>
        <end position="16"/>
    </location>
    <ligand>
        <name>ATP</name>
        <dbReference type="ChEBI" id="CHEBI:30616"/>
    </ligand>
</feature>
<evidence type="ECO:0000256" key="1">
    <source>
        <dbReference type="ARBA" id="ARBA00009018"/>
    </source>
</evidence>
<evidence type="ECO:0000313" key="8">
    <source>
        <dbReference type="Proteomes" id="UP000243469"/>
    </source>
</evidence>
<name>A0A2G6JJN4_NEPCE</name>
<dbReference type="NCBIfam" id="TIGR00152">
    <property type="entry name" value="dephospho-CoA kinase"/>
    <property type="match status" value="1"/>
</dbReference>
<comment type="pathway">
    <text evidence="5">Cofactor biosynthesis; coenzyme A biosynthesis; CoA from (R)-pantothenate: step 5/5.</text>
</comment>
<dbReference type="PROSITE" id="PS51219">
    <property type="entry name" value="DPCK"/>
    <property type="match status" value="1"/>
</dbReference>
<dbReference type="GO" id="GO:0015937">
    <property type="term" value="P:coenzyme A biosynthetic process"/>
    <property type="evidence" value="ECO:0007669"/>
    <property type="project" value="UniProtKB-UniRule"/>
</dbReference>
<keyword evidence="5 7" id="KW-0418">Kinase</keyword>
<dbReference type="EC" id="2.7.1.24" evidence="5 6"/>
<keyword evidence="3 5" id="KW-0067">ATP-binding</keyword>
<dbReference type="HAMAP" id="MF_00376">
    <property type="entry name" value="Dephospho_CoA_kinase"/>
    <property type="match status" value="1"/>
</dbReference>
<keyword evidence="5" id="KW-0808">Transferase</keyword>
<comment type="catalytic activity">
    <reaction evidence="5">
        <text>3'-dephospho-CoA + ATP = ADP + CoA + H(+)</text>
        <dbReference type="Rhea" id="RHEA:18245"/>
        <dbReference type="ChEBI" id="CHEBI:15378"/>
        <dbReference type="ChEBI" id="CHEBI:30616"/>
        <dbReference type="ChEBI" id="CHEBI:57287"/>
        <dbReference type="ChEBI" id="CHEBI:57328"/>
        <dbReference type="ChEBI" id="CHEBI:456216"/>
        <dbReference type="EC" id="2.7.1.24"/>
    </reaction>
</comment>
<dbReference type="EMBL" id="PDSH01000021">
    <property type="protein sequence ID" value="PIE23510.1"/>
    <property type="molecule type" value="Genomic_DNA"/>
</dbReference>
<evidence type="ECO:0000256" key="6">
    <source>
        <dbReference type="NCBIfam" id="TIGR00152"/>
    </source>
</evidence>
<evidence type="ECO:0000256" key="5">
    <source>
        <dbReference type="HAMAP-Rule" id="MF_00376"/>
    </source>
</evidence>
<dbReference type="InterPro" id="IPR001977">
    <property type="entry name" value="Depp_CoAkinase"/>
</dbReference>
<dbReference type="CDD" id="cd02022">
    <property type="entry name" value="DPCK"/>
    <property type="match status" value="1"/>
</dbReference>
<dbReference type="Proteomes" id="UP000243469">
    <property type="component" value="Unassembled WGS sequence"/>
</dbReference>
<comment type="subcellular location">
    <subcellularLocation>
        <location evidence="5">Cytoplasm</location>
    </subcellularLocation>
</comment>
<gene>
    <name evidence="5" type="primary">coaE</name>
    <name evidence="7" type="ORF">CSA60_04420</name>
</gene>
<reference evidence="7 8" key="1">
    <citation type="submission" date="2017-10" db="EMBL/GenBank/DDBJ databases">
        <title>Novel microbial diversity and functional potential in the marine mammal oral microbiome.</title>
        <authorList>
            <person name="Dudek N.K."/>
            <person name="Sun C.L."/>
            <person name="Burstein D."/>
            <person name="Kantor R.S."/>
            <person name="Aliaga Goltsman D.S."/>
            <person name="Bik E.M."/>
            <person name="Thomas B.C."/>
            <person name="Banfield J.F."/>
            <person name="Relman D.A."/>
        </authorList>
    </citation>
    <scope>NUCLEOTIDE SEQUENCE [LARGE SCALE GENOMIC DNA]</scope>
    <source>
        <strain evidence="7">DOLJORAL78_47_21</strain>
    </source>
</reference>
<dbReference type="Gene3D" id="3.40.50.300">
    <property type="entry name" value="P-loop containing nucleotide triphosphate hydrolases"/>
    <property type="match status" value="1"/>
</dbReference>
<dbReference type="GO" id="GO:0005737">
    <property type="term" value="C:cytoplasm"/>
    <property type="evidence" value="ECO:0007669"/>
    <property type="project" value="UniProtKB-SubCell"/>
</dbReference>
<comment type="caution">
    <text evidence="7">The sequence shown here is derived from an EMBL/GenBank/DDBJ whole genome shotgun (WGS) entry which is preliminary data.</text>
</comment>
<dbReference type="GO" id="GO:0004140">
    <property type="term" value="F:dephospho-CoA kinase activity"/>
    <property type="evidence" value="ECO:0007669"/>
    <property type="project" value="UniProtKB-UniRule"/>
</dbReference>